<dbReference type="Proteomes" id="UP000652219">
    <property type="component" value="Unassembled WGS sequence"/>
</dbReference>
<organism evidence="1 2">
    <name type="scientific">Colletotrichum sojae</name>
    <dbReference type="NCBI Taxonomy" id="2175907"/>
    <lineage>
        <taxon>Eukaryota</taxon>
        <taxon>Fungi</taxon>
        <taxon>Dikarya</taxon>
        <taxon>Ascomycota</taxon>
        <taxon>Pezizomycotina</taxon>
        <taxon>Sordariomycetes</taxon>
        <taxon>Hypocreomycetidae</taxon>
        <taxon>Glomerellales</taxon>
        <taxon>Glomerellaceae</taxon>
        <taxon>Colletotrichum</taxon>
        <taxon>Colletotrichum orchidearum species complex</taxon>
    </lineage>
</organism>
<comment type="caution">
    <text evidence="1">The sequence shown here is derived from an EMBL/GenBank/DDBJ whole genome shotgun (WGS) entry which is preliminary data.</text>
</comment>
<protein>
    <submittedName>
        <fullName evidence="1">Uncharacterized protein</fullName>
    </submittedName>
</protein>
<keyword evidence="2" id="KW-1185">Reference proteome</keyword>
<accession>A0A8H6ML91</accession>
<sequence length="834" mass="91307">MSSVSRPQAQWSVDNTIFKSVEVLLQLYQAARDDDIQSAAVMALEALGSGLMVSPERIDDGKAALGNVGSFERLQDMLINIGVIPGGVAHFMRKTGTQCIAAFVLAASLKTILSDEQIGDVFYEMLVYQGLIQKPELRCSRDQLSKVISAISGYTDGIIPNATVTAVLDALQRSSNPSPRWMKSALAQPGAKTLAKLLSALYSSLQKEDVEVIIVKGKTGCIAVASSLLWLQGDDVQIVADGRVITKPPTSPPKLSIQLNTTDSRMDGSWTVEEWRETTLVSSMVVIDTTSDRMPPALPSFVPAYAAKAALTAQYELDGNQGKQVGQIATALVLVAVERGLVTVGPSTPGGAPREVRLQNICQSAYLAKVIQCMDCYGWSNEEVEGAEAFATEIKKWADDGFQGLDENETGRVEHPLQKRPIDCIIWILKFVSTVSSAKTGYADHKMRSKVAEAAIHVAAESLYSSLCSRFPKSRFFRTGNYAVISDNGAFIMHWIVRHEGIFGRNDIPKQMAKLASRVLEVITLQSLRCNCMASLLPAAGTSLHELTGFIDTATGSGVHRDDLAYASNGYVAWLPQLRAISTLPRSVMAVEISAGYMRCHANESDQNATLVRIQAEESTYQLGDDEGNQPSRANLHPFDTQGNYIGFQPFSDIDGLQIKHYWHQSGRVLKVRTNVLHPASSRVYTVNWMDSVEALVGARHLVNQRIPGFAEKSLAEEWQKTNVWPSISLVPAVPVLEAPASARLESSPVRCISRTYGNEELRFFFAGNVSIHKLYVCHGDASIVNCIRLALQDEGNSQMPGWERFPGTSDRIEDWMNPPMATHIVSPGWFIIL</sequence>
<dbReference type="AlphaFoldDB" id="A0A8H6ML91"/>
<reference evidence="1 2" key="1">
    <citation type="journal article" date="2020" name="Phytopathology">
        <title>Genome Sequence Resources of Colletotrichum truncatum, C. plurivorum, C. musicola, and C. sojae: Four Species Pathogenic to Soybean (Glycine max).</title>
        <authorList>
            <person name="Rogerio F."/>
            <person name="Boufleur T.R."/>
            <person name="Ciampi-Guillardi M."/>
            <person name="Sukno S.A."/>
            <person name="Thon M.R."/>
            <person name="Massola Junior N.S."/>
            <person name="Baroncelli R."/>
        </authorList>
    </citation>
    <scope>NUCLEOTIDE SEQUENCE [LARGE SCALE GENOMIC DNA]</scope>
    <source>
        <strain evidence="1 2">LFN0009</strain>
    </source>
</reference>
<dbReference type="EMBL" id="WIGN01000396">
    <property type="protein sequence ID" value="KAF6795033.1"/>
    <property type="molecule type" value="Genomic_DNA"/>
</dbReference>
<proteinExistence type="predicted"/>
<gene>
    <name evidence="1" type="ORF">CSOJ01_13520</name>
</gene>
<evidence type="ECO:0000313" key="2">
    <source>
        <dbReference type="Proteomes" id="UP000652219"/>
    </source>
</evidence>
<name>A0A8H6ML91_9PEZI</name>
<evidence type="ECO:0000313" key="1">
    <source>
        <dbReference type="EMBL" id="KAF6795033.1"/>
    </source>
</evidence>